<name>A0A8B7P8J5_HYAAZ</name>
<gene>
    <name evidence="8" type="primary">LOC108677727</name>
</gene>
<protein>
    <submittedName>
        <fullName evidence="8">Serine/threonine-protein phosphatase 4 regulatory subunit 3B</fullName>
    </submittedName>
</protein>
<dbReference type="SUPFAM" id="SSF47781">
    <property type="entry name" value="RuvA domain 2-like"/>
    <property type="match status" value="1"/>
</dbReference>
<feature type="compositionally biased region" description="Low complexity" evidence="4">
    <location>
        <begin position="686"/>
        <end position="697"/>
    </location>
</feature>
<dbReference type="Gene3D" id="1.10.150.320">
    <property type="entry name" value="Photosystem II 12 kDa extrinsic protein"/>
    <property type="match status" value="1"/>
</dbReference>
<evidence type="ECO:0000313" key="8">
    <source>
        <dbReference type="RefSeq" id="XP_018021486.1"/>
    </source>
</evidence>
<dbReference type="Gene3D" id="2.30.29.30">
    <property type="entry name" value="Pleckstrin-homology domain (PH domain)/Phosphotyrosine-binding domain (PTB)"/>
    <property type="match status" value="1"/>
</dbReference>
<feature type="region of interest" description="Disordered" evidence="4">
    <location>
        <begin position="888"/>
        <end position="928"/>
    </location>
</feature>
<accession>A0A8B7P8J5</accession>
<keyword evidence="3" id="KW-0539">Nucleus</keyword>
<dbReference type="Proteomes" id="UP000694843">
    <property type="component" value="Unplaced"/>
</dbReference>
<evidence type="ECO:0000256" key="1">
    <source>
        <dbReference type="ARBA" id="ARBA00004123"/>
    </source>
</evidence>
<proteinExistence type="inferred from homology"/>
<dbReference type="Pfam" id="PF04802">
    <property type="entry name" value="PP4R3"/>
    <property type="match status" value="1"/>
</dbReference>
<dbReference type="OrthoDB" id="27483at2759"/>
<keyword evidence="7" id="KW-1185">Reference proteome</keyword>
<dbReference type="GeneID" id="108677727"/>
<dbReference type="GO" id="GO:0005654">
    <property type="term" value="C:nucleoplasm"/>
    <property type="evidence" value="ECO:0007669"/>
    <property type="project" value="TreeGrafter"/>
</dbReference>
<dbReference type="InterPro" id="IPR055236">
    <property type="entry name" value="EVH1_PP4R3"/>
</dbReference>
<evidence type="ECO:0000259" key="5">
    <source>
        <dbReference type="Pfam" id="PF04802"/>
    </source>
</evidence>
<dbReference type="InterPro" id="IPR006887">
    <property type="entry name" value="P4R3-like_central_dom"/>
</dbReference>
<evidence type="ECO:0000256" key="4">
    <source>
        <dbReference type="SAM" id="MobiDB-lite"/>
    </source>
</evidence>
<dbReference type="FunFam" id="2.30.29.30:FF:000051">
    <property type="entry name" value="Serine/threonine-protein phosphatase 4 regulatory subunit 3B"/>
    <property type="match status" value="1"/>
</dbReference>
<dbReference type="PANTHER" id="PTHR23318">
    <property type="entry name" value="ATP SYNTHASE GAMMA-RELATED"/>
    <property type="match status" value="1"/>
</dbReference>
<dbReference type="GO" id="GO:0006974">
    <property type="term" value="P:DNA damage response"/>
    <property type="evidence" value="ECO:0007669"/>
    <property type="project" value="TreeGrafter"/>
</dbReference>
<dbReference type="GO" id="GO:0072542">
    <property type="term" value="F:protein phosphatase activator activity"/>
    <property type="evidence" value="ECO:0007669"/>
    <property type="project" value="TreeGrafter"/>
</dbReference>
<comment type="similarity">
    <text evidence="2">Belongs to the SMEK family.</text>
</comment>
<dbReference type="Pfam" id="PF22972">
    <property type="entry name" value="EVH1_PP4R3"/>
    <property type="match status" value="1"/>
</dbReference>
<feature type="region of interest" description="Disordered" evidence="4">
    <location>
        <begin position="678"/>
        <end position="772"/>
    </location>
</feature>
<organism evidence="7 8">
    <name type="scientific">Hyalella azteca</name>
    <name type="common">Amphipod</name>
    <dbReference type="NCBI Taxonomy" id="294128"/>
    <lineage>
        <taxon>Eukaryota</taxon>
        <taxon>Metazoa</taxon>
        <taxon>Ecdysozoa</taxon>
        <taxon>Arthropoda</taxon>
        <taxon>Crustacea</taxon>
        <taxon>Multicrustacea</taxon>
        <taxon>Malacostraca</taxon>
        <taxon>Eumalacostraca</taxon>
        <taxon>Peracarida</taxon>
        <taxon>Amphipoda</taxon>
        <taxon>Senticaudata</taxon>
        <taxon>Talitrida</taxon>
        <taxon>Talitroidea</taxon>
        <taxon>Hyalellidae</taxon>
        <taxon>Hyalella</taxon>
    </lineage>
</organism>
<feature type="domain" description="PP4R3 EVH1-like" evidence="6">
    <location>
        <begin position="7"/>
        <end position="103"/>
    </location>
</feature>
<evidence type="ECO:0000313" key="7">
    <source>
        <dbReference type="Proteomes" id="UP000694843"/>
    </source>
</evidence>
<dbReference type="GO" id="GO:0030289">
    <property type="term" value="C:protein phosphatase 4 complex"/>
    <property type="evidence" value="ECO:0007669"/>
    <property type="project" value="TreeGrafter"/>
</dbReference>
<evidence type="ECO:0000259" key="6">
    <source>
        <dbReference type="Pfam" id="PF22972"/>
    </source>
</evidence>
<feature type="compositionally biased region" description="Polar residues" evidence="4">
    <location>
        <begin position="888"/>
        <end position="897"/>
    </location>
</feature>
<evidence type="ECO:0000256" key="2">
    <source>
        <dbReference type="ARBA" id="ARBA00008809"/>
    </source>
</evidence>
<dbReference type="AlphaFoldDB" id="A0A8B7P8J5"/>
<reference evidence="8" key="1">
    <citation type="submission" date="2025-08" db="UniProtKB">
        <authorList>
            <consortium name="RefSeq"/>
        </authorList>
    </citation>
    <scope>IDENTIFICATION</scope>
    <source>
        <tissue evidence="8">Whole organism</tissue>
    </source>
</reference>
<dbReference type="InterPro" id="IPR011993">
    <property type="entry name" value="PH-like_dom_sf"/>
</dbReference>
<evidence type="ECO:0000256" key="3">
    <source>
        <dbReference type="ARBA" id="ARBA00023242"/>
    </source>
</evidence>
<dbReference type="SUPFAM" id="SSF50729">
    <property type="entry name" value="PH domain-like"/>
    <property type="match status" value="1"/>
</dbReference>
<dbReference type="InterPro" id="IPR051137">
    <property type="entry name" value="PP4R3-like"/>
</dbReference>
<dbReference type="RefSeq" id="XP_018021486.1">
    <property type="nucleotide sequence ID" value="XM_018165997.1"/>
</dbReference>
<feature type="compositionally biased region" description="Low complexity" evidence="4">
    <location>
        <begin position="917"/>
        <end position="926"/>
    </location>
</feature>
<sequence length="1252" mass="137589">MAGKMSRRRVKLYVLNSEHQWDDRGTGHVSATFVYHLKGICLLVLAEADGAPLLECKIQADTAYQKQQGTLIVWCEQDTYDLALSFQEKAGCDEIWEKICQVQGKDPSVEITQAVDEESEEERFEEANDSNVYVELPPCEIGKLEQISELLSGSLQNVNKRDKIANSIEKECYIKKLIDLFRLCENVENFKCLHILYEIFKNIFLLNKSSLLEALVSDEHIFDVIGALEYDPSNPTPKKHRDFLKSMTTFEEVIPVENSELLNKIHLMYRVQYIRDVALPNQTVFDKNLPSTLTSFIFSNKVEIVCLMQVDKRFLSELFLQLSSEDVPVQKRRDLILFLKEYCMFSQTLQPPSRESFYKTLNTFGVLGALECTLAIDDAVVKAASVEVLGFVVKFSPSMVRDYMIQQQHNKLDEEHYLLNIMVEQMVVDCDPEMGGAVQLMGILRILIDPENMLATNNKAERVYFLTFFYKHSIHYLIAPLLSNTVGDVVVREDYKTAKLAALILELLSFCVEHHSFHIKNYLIHRELLKRVLVLVKSKHKFLVQCAIRFIRKIVGMKDEFYNRHIIANNIFAPLINAYTRNDARYNLLDSAILELFEFIKSTVPMAELVDINTATVKDLETLKGVGRIRAENIVEMRRWKGSFNSLEELLDVPGIGRNVLHQNKWVLVCEVPVQKLKTSPDDSSRSSSRACLSSTPHKSLRSPPCCMHEWKDPASLGSSANMQRHADDPSLGLPLNPSSVPADTTGPAIANSKSEARQLSGASKKEKKTMTTKFGSARSAVSVSSNILSESAVGAKLDAGNKKMISDPSTRLSQCHGLSSLEISEGNNLPPCSSSKLFINKVRLTTSKKRTGSEVFPTSVIKKARISEYGYLPELLTYNNAARTKSAQHIAPSSKTAARADPAQHSPNHCKGPAGSSSSLSNQLDSSRREIHLKPSPIPNSSSNAAEKLSVASNEDFPAATADSPILSTAASSLFPSDASATLSTDASATLSTDAIATLSTDACATLSTDSSATFSTDASATFSTDARAILPTHASAARPTARIALPIAASAALTDASAVLTDACPTLPTASIALPIAASAAVTTDASDALLTYSSLIVTDASPNITAATASSATSQPTCCCTDDTIYIKEELADDGIKEEPNVEGDEAAASVLPTKPCHHDDKAELLDTSIDIKLEDITNSPENYVLCNTRHFSANDGHESGGAVDAVPVVRRYRGIARASKKLDLEQSTNADEDKKANDLLEALKRIFS</sequence>
<dbReference type="InterPro" id="IPR010994">
    <property type="entry name" value="RuvA_2-like"/>
</dbReference>
<feature type="domain" description="Serine/threonine-protein phosphatase 4 regulatory subunit 3-like central" evidence="5">
    <location>
        <begin position="146"/>
        <end position="610"/>
    </location>
</feature>
<dbReference type="PANTHER" id="PTHR23318:SF0">
    <property type="entry name" value="SERINE_THREONINE-PROTEIN PHOSPHATASE 4 REGULATORY SUBUNIT 3"/>
    <property type="match status" value="1"/>
</dbReference>
<dbReference type="KEGG" id="hazt:108677727"/>
<comment type="subcellular location">
    <subcellularLocation>
        <location evidence="1">Nucleus</location>
    </subcellularLocation>
</comment>